<dbReference type="SUPFAM" id="SSF103652">
    <property type="entry name" value="G protein-binding domain"/>
    <property type="match status" value="1"/>
</dbReference>
<evidence type="ECO:0000256" key="2">
    <source>
        <dbReference type="ARBA" id="ARBA00022527"/>
    </source>
</evidence>
<keyword evidence="6" id="KW-0067">ATP-binding</keyword>
<dbReference type="EMBL" id="JAHRIN010067930">
    <property type="protein sequence ID" value="MEQ2215097.1"/>
    <property type="molecule type" value="Genomic_DNA"/>
</dbReference>
<evidence type="ECO:0000256" key="6">
    <source>
        <dbReference type="ARBA" id="ARBA00022840"/>
    </source>
</evidence>
<evidence type="ECO:0000313" key="11">
    <source>
        <dbReference type="EMBL" id="MEQ2215097.1"/>
    </source>
</evidence>
<feature type="region of interest" description="Disordered" evidence="9">
    <location>
        <begin position="142"/>
        <end position="166"/>
    </location>
</feature>
<evidence type="ECO:0000256" key="3">
    <source>
        <dbReference type="ARBA" id="ARBA00022679"/>
    </source>
</evidence>
<keyword evidence="3" id="KW-0808">Transferase</keyword>
<keyword evidence="12" id="KW-1185">Reference proteome</keyword>
<sequence length="195" mass="23130">EKSAHTSGTGVHLEHEHAKADPSQCLPNRIRLYCEYGSIHSFVKELKEEIEERNRQVQEAQKKVQDLLSERYKEEITASIKANFEKVLQTERTLKTQVWRRYFPEVHRHDTLSDRVTDGWYLICQAVNKLAEIMNRKDMKLDHKKKGSTAELRKKEKDNRKLQQELNQEKEKFNIMAIKYQKELNEMQAVGYSLE</sequence>
<dbReference type="Pfam" id="PF08912">
    <property type="entry name" value="Rho_Binding"/>
    <property type="match status" value="2"/>
</dbReference>
<evidence type="ECO:0000259" key="10">
    <source>
        <dbReference type="Pfam" id="PF08912"/>
    </source>
</evidence>
<name>A0ABV0S5D9_9TELE</name>
<keyword evidence="2" id="KW-0723">Serine/threonine-protein kinase</keyword>
<evidence type="ECO:0000256" key="7">
    <source>
        <dbReference type="ARBA" id="ARBA00023054"/>
    </source>
</evidence>
<reference evidence="11 12" key="1">
    <citation type="submission" date="2021-06" db="EMBL/GenBank/DDBJ databases">
        <authorList>
            <person name="Palmer J.M."/>
        </authorList>
    </citation>
    <scope>NUCLEOTIDE SEQUENCE [LARGE SCALE GENOMIC DNA]</scope>
    <source>
        <strain evidence="11 12">XC_2019</strain>
        <tissue evidence="11">Muscle</tissue>
    </source>
</reference>
<feature type="compositionally biased region" description="Basic and acidic residues" evidence="9">
    <location>
        <begin position="151"/>
        <end position="166"/>
    </location>
</feature>
<evidence type="ECO:0000313" key="12">
    <source>
        <dbReference type="Proteomes" id="UP001434883"/>
    </source>
</evidence>
<organism evidence="11 12">
    <name type="scientific">Xenoophorus captivus</name>
    <dbReference type="NCBI Taxonomy" id="1517983"/>
    <lineage>
        <taxon>Eukaryota</taxon>
        <taxon>Metazoa</taxon>
        <taxon>Chordata</taxon>
        <taxon>Craniata</taxon>
        <taxon>Vertebrata</taxon>
        <taxon>Euteleostomi</taxon>
        <taxon>Actinopterygii</taxon>
        <taxon>Neopterygii</taxon>
        <taxon>Teleostei</taxon>
        <taxon>Neoteleostei</taxon>
        <taxon>Acanthomorphata</taxon>
        <taxon>Ovalentaria</taxon>
        <taxon>Atherinomorphae</taxon>
        <taxon>Cyprinodontiformes</taxon>
        <taxon>Goodeidae</taxon>
        <taxon>Xenoophorus</taxon>
    </lineage>
</organism>
<comment type="caution">
    <text evidence="11">The sequence shown here is derived from an EMBL/GenBank/DDBJ whole genome shotgun (WGS) entry which is preliminary data.</text>
</comment>
<proteinExistence type="predicted"/>
<keyword evidence="5" id="KW-0418">Kinase</keyword>
<feature type="region of interest" description="Disordered" evidence="9">
    <location>
        <begin position="1"/>
        <end position="20"/>
    </location>
</feature>
<feature type="coiled-coil region" evidence="8">
    <location>
        <begin position="40"/>
        <end position="70"/>
    </location>
</feature>
<dbReference type="Proteomes" id="UP001434883">
    <property type="component" value="Unassembled WGS sequence"/>
</dbReference>
<evidence type="ECO:0000256" key="8">
    <source>
        <dbReference type="SAM" id="Coils"/>
    </source>
</evidence>
<feature type="domain" description="RhoBD" evidence="10">
    <location>
        <begin position="43"/>
        <end position="97"/>
    </location>
</feature>
<evidence type="ECO:0000256" key="4">
    <source>
        <dbReference type="ARBA" id="ARBA00022741"/>
    </source>
</evidence>
<dbReference type="EC" id="2.7.11.1" evidence="1"/>
<feature type="domain" description="RhoBD" evidence="10">
    <location>
        <begin position="122"/>
        <end position="138"/>
    </location>
</feature>
<keyword evidence="4" id="KW-0547">Nucleotide-binding</keyword>
<evidence type="ECO:0000256" key="9">
    <source>
        <dbReference type="SAM" id="MobiDB-lite"/>
    </source>
</evidence>
<dbReference type="InterPro" id="IPR015008">
    <property type="entry name" value="ROCK_Rho-bd_dom"/>
</dbReference>
<keyword evidence="7 8" id="KW-0175">Coiled coil</keyword>
<accession>A0ABV0S5D9</accession>
<evidence type="ECO:0000256" key="5">
    <source>
        <dbReference type="ARBA" id="ARBA00022777"/>
    </source>
</evidence>
<feature type="non-terminal residue" evidence="11">
    <location>
        <position position="1"/>
    </location>
</feature>
<evidence type="ECO:0000256" key="1">
    <source>
        <dbReference type="ARBA" id="ARBA00012513"/>
    </source>
</evidence>
<protein>
    <recommendedName>
        <fullName evidence="1">non-specific serine/threonine protein kinase</fullName>
        <ecNumber evidence="1">2.7.11.1</ecNumber>
    </recommendedName>
</protein>
<gene>
    <name evidence="11" type="ORF">XENOCAPTIV_027428</name>
</gene>
<dbReference type="Gene3D" id="1.20.5.730">
    <property type="entry name" value="Single helix bin"/>
    <property type="match status" value="2"/>
</dbReference>